<feature type="transmembrane region" description="Helical" evidence="1">
    <location>
        <begin position="12"/>
        <end position="31"/>
    </location>
</feature>
<reference evidence="3" key="1">
    <citation type="journal article" date="2019" name="Int. J. Syst. Evol. Microbiol.">
        <title>The Global Catalogue of Microorganisms (GCM) 10K type strain sequencing project: providing services to taxonomists for standard genome sequencing and annotation.</title>
        <authorList>
            <consortium name="The Broad Institute Genomics Platform"/>
            <consortium name="The Broad Institute Genome Sequencing Center for Infectious Disease"/>
            <person name="Wu L."/>
            <person name="Ma J."/>
        </authorList>
    </citation>
    <scope>NUCLEOTIDE SEQUENCE [LARGE SCALE GENOMIC DNA]</scope>
    <source>
        <strain evidence="3">JCM 17805</strain>
    </source>
</reference>
<name>A0ABP8UXQ6_9GAMM</name>
<keyword evidence="1" id="KW-0812">Transmembrane</keyword>
<gene>
    <name evidence="2" type="ORF">GCM10023116_06640</name>
</gene>
<evidence type="ECO:0000313" key="2">
    <source>
        <dbReference type="EMBL" id="GAA4648397.1"/>
    </source>
</evidence>
<dbReference type="EMBL" id="BAABFL010000066">
    <property type="protein sequence ID" value="GAA4648397.1"/>
    <property type="molecule type" value="Genomic_DNA"/>
</dbReference>
<evidence type="ECO:0000256" key="1">
    <source>
        <dbReference type="SAM" id="Phobius"/>
    </source>
</evidence>
<proteinExistence type="predicted"/>
<accession>A0ABP8UXQ6</accession>
<keyword evidence="1" id="KW-1133">Transmembrane helix</keyword>
<dbReference type="Proteomes" id="UP001500604">
    <property type="component" value="Unassembled WGS sequence"/>
</dbReference>
<comment type="caution">
    <text evidence="2">The sequence shown here is derived from an EMBL/GenBank/DDBJ whole genome shotgun (WGS) entry which is preliminary data.</text>
</comment>
<keyword evidence="3" id="KW-1185">Reference proteome</keyword>
<keyword evidence="1" id="KW-0472">Membrane</keyword>
<sequence>MISNSRDDRERLGRLFATSMLGIIGKLAPIVPCRVNLDVFRQEPALDFSDDQPIEEDIERVLVSGITLQSIQTRGEFDIKPYLRTGESMDVYQDLRLNDVPLLMQYAGQKIKRVKLSIVFRASHDGRFRKETHHFTLTVPNKCSLKPHDDRRRYIREVLLPRWGVFTEERAL</sequence>
<protein>
    <submittedName>
        <fullName evidence="2">Uncharacterized protein</fullName>
    </submittedName>
</protein>
<organism evidence="2 3">
    <name type="scientific">Kistimonas scapharcae</name>
    <dbReference type="NCBI Taxonomy" id="1036133"/>
    <lineage>
        <taxon>Bacteria</taxon>
        <taxon>Pseudomonadati</taxon>
        <taxon>Pseudomonadota</taxon>
        <taxon>Gammaproteobacteria</taxon>
        <taxon>Oceanospirillales</taxon>
        <taxon>Endozoicomonadaceae</taxon>
        <taxon>Kistimonas</taxon>
    </lineage>
</organism>
<evidence type="ECO:0000313" key="3">
    <source>
        <dbReference type="Proteomes" id="UP001500604"/>
    </source>
</evidence>